<evidence type="ECO:0000259" key="1">
    <source>
        <dbReference type="PROSITE" id="PS51029"/>
    </source>
</evidence>
<dbReference type="InterPro" id="IPR006578">
    <property type="entry name" value="MADF-dom"/>
</dbReference>
<sequence>QQMESKTKKDVQKEFDRALLIEVAAINPFHLGNMKKGSGWREVADKLADHLGQPEREEDFKLKERKNGFHVFAEQRKKDGKLQFSQKAEKIRKQAATNIPFQIEKLKQQFQGGPSLDLLIARQFLGAGRREEKKSFSKPDLLPWIPFTHIVADELHLRQPDKLCADKLKRKPEAQKTMPLLWSVALQSKLVREEDFKLKERKNGFHVFAEQRKKDQHVIAKFEALRSSFSRELRKLKESKKSGAGAEDVRKVTWPFFSQMTFLRGSVSLDNYVTSNMTLKVKKKTLFHRLETDLVEGRQGLHCELFKTAAMRRLAFQVACRRGLRGERIFRDRTNPFDTYDDSAEQICHRFPDQHEVPRVIADFYALSRFPNVVGCLDCTHVRILAPSEMEAAYVNHKGHHSMN</sequence>
<proteinExistence type="predicted"/>
<feature type="domain" description="MADF" evidence="1">
    <location>
        <begin position="170"/>
        <end position="268"/>
    </location>
</feature>
<dbReference type="Proteomes" id="UP001519460">
    <property type="component" value="Unassembled WGS sequence"/>
</dbReference>
<accession>A0ABD0L833</accession>
<name>A0ABD0L833_9CAEN</name>
<feature type="non-terminal residue" evidence="2">
    <location>
        <position position="1"/>
    </location>
</feature>
<protein>
    <recommendedName>
        <fullName evidence="1">MADF domain-containing protein</fullName>
    </recommendedName>
</protein>
<evidence type="ECO:0000313" key="2">
    <source>
        <dbReference type="EMBL" id="KAK7495411.1"/>
    </source>
</evidence>
<organism evidence="2 3">
    <name type="scientific">Batillaria attramentaria</name>
    <dbReference type="NCBI Taxonomy" id="370345"/>
    <lineage>
        <taxon>Eukaryota</taxon>
        <taxon>Metazoa</taxon>
        <taxon>Spiralia</taxon>
        <taxon>Lophotrochozoa</taxon>
        <taxon>Mollusca</taxon>
        <taxon>Gastropoda</taxon>
        <taxon>Caenogastropoda</taxon>
        <taxon>Sorbeoconcha</taxon>
        <taxon>Cerithioidea</taxon>
        <taxon>Batillariidae</taxon>
        <taxon>Batillaria</taxon>
    </lineage>
</organism>
<evidence type="ECO:0000313" key="3">
    <source>
        <dbReference type="Proteomes" id="UP001519460"/>
    </source>
</evidence>
<dbReference type="AlphaFoldDB" id="A0ABD0L833"/>
<comment type="caution">
    <text evidence="2">The sequence shown here is derived from an EMBL/GenBank/DDBJ whole genome shotgun (WGS) entry which is preliminary data.</text>
</comment>
<gene>
    <name evidence="2" type="ORF">BaRGS_00013350</name>
</gene>
<dbReference type="PROSITE" id="PS51029">
    <property type="entry name" value="MADF"/>
    <property type="match status" value="1"/>
</dbReference>
<dbReference type="EMBL" id="JACVVK020000075">
    <property type="protein sequence ID" value="KAK7495411.1"/>
    <property type="molecule type" value="Genomic_DNA"/>
</dbReference>
<keyword evidence="3" id="KW-1185">Reference proteome</keyword>
<feature type="non-terminal residue" evidence="2">
    <location>
        <position position="404"/>
    </location>
</feature>
<reference evidence="2 3" key="1">
    <citation type="journal article" date="2023" name="Sci. Data">
        <title>Genome assembly of the Korean intertidal mud-creeper Batillaria attramentaria.</title>
        <authorList>
            <person name="Patra A.K."/>
            <person name="Ho P.T."/>
            <person name="Jun S."/>
            <person name="Lee S.J."/>
            <person name="Kim Y."/>
            <person name="Won Y.J."/>
        </authorList>
    </citation>
    <scope>NUCLEOTIDE SEQUENCE [LARGE SCALE GENOMIC DNA]</scope>
    <source>
        <strain evidence="2">Wonlab-2016</strain>
    </source>
</reference>